<feature type="compositionally biased region" description="Basic residues" evidence="1">
    <location>
        <begin position="143"/>
        <end position="156"/>
    </location>
</feature>
<evidence type="ECO:0000313" key="2">
    <source>
        <dbReference type="EMBL" id="WXC82086.1"/>
    </source>
</evidence>
<organism evidence="2 3">
    <name type="scientific">Bradyrhizobium septentrionale</name>
    <dbReference type="NCBI Taxonomy" id="1404411"/>
    <lineage>
        <taxon>Bacteria</taxon>
        <taxon>Pseudomonadati</taxon>
        <taxon>Pseudomonadota</taxon>
        <taxon>Alphaproteobacteria</taxon>
        <taxon>Hyphomicrobiales</taxon>
        <taxon>Nitrobacteraceae</taxon>
        <taxon>Bradyrhizobium</taxon>
    </lineage>
</organism>
<keyword evidence="3" id="KW-1185">Reference proteome</keyword>
<dbReference type="RefSeq" id="WP_338028953.1">
    <property type="nucleotide sequence ID" value="NZ_CP088285.1"/>
</dbReference>
<evidence type="ECO:0000313" key="3">
    <source>
        <dbReference type="Proteomes" id="UP001432046"/>
    </source>
</evidence>
<reference evidence="2" key="1">
    <citation type="journal article" date="2021" name="Int. J. Syst. Evol. Microbiol.">
        <title>Bradyrhizobium septentrionale sp. nov. (sv. septentrionale) and Bradyrhizobium quebecense sp. nov. (sv. septentrionale) associated with legumes native to Canada possess rearranged symbiosis genes and numerous insertion sequences.</title>
        <authorList>
            <person name="Bromfield E.S.P."/>
            <person name="Cloutier S."/>
        </authorList>
    </citation>
    <scope>NUCLEOTIDE SEQUENCE</scope>
    <source>
        <strain evidence="2">5S5</strain>
    </source>
</reference>
<dbReference type="EMBL" id="CP147711">
    <property type="protein sequence ID" value="WXC82086.1"/>
    <property type="molecule type" value="Genomic_DNA"/>
</dbReference>
<name>A0ABZ2P758_9BRAD</name>
<gene>
    <name evidence="2" type="ORF">WDK88_11055</name>
</gene>
<feature type="region of interest" description="Disordered" evidence="1">
    <location>
        <begin position="139"/>
        <end position="163"/>
    </location>
</feature>
<reference evidence="2" key="2">
    <citation type="submission" date="2024-03" db="EMBL/GenBank/DDBJ databases">
        <authorList>
            <person name="Bromfield E.S.P."/>
            <person name="Cloutier S."/>
        </authorList>
    </citation>
    <scope>NUCLEOTIDE SEQUENCE</scope>
    <source>
        <strain evidence="2">5S5</strain>
    </source>
</reference>
<sequence>MTTHVLQFVELSDQDRKAAKAFDKLGKGDRVEVRVRRKSGEDQIVRLPLKAAALLEIALGHLFQGERVAVLAEDQELSPNDTADILGISRPLVVHRMDLGDLPFRYVGKHRRTKLKDVLALKSRIDARRAAMQALANDAENLRRHHGVSPTKKSKSVGRSSNHRSALNDVDRLVLGTTNAPYRRTINSADLVARLTSRDWQNWIAHVVTFFTEVRPELVLQFARLHAIPIRDLAAAYRSMKSATGETNPALERALERLA</sequence>
<dbReference type="Proteomes" id="UP001432046">
    <property type="component" value="Chromosome"/>
</dbReference>
<proteinExistence type="predicted"/>
<protein>
    <recommendedName>
        <fullName evidence="4">Helix-turn-helix domain-containing protein</fullName>
    </recommendedName>
</protein>
<evidence type="ECO:0000256" key="1">
    <source>
        <dbReference type="SAM" id="MobiDB-lite"/>
    </source>
</evidence>
<accession>A0ABZ2P758</accession>
<evidence type="ECO:0008006" key="4">
    <source>
        <dbReference type="Google" id="ProtNLM"/>
    </source>
</evidence>